<feature type="chain" id="PRO_5011643446" description="Collagen triple helix repeat-containing protein" evidence="2">
    <location>
        <begin position="25"/>
        <end position="320"/>
    </location>
</feature>
<dbReference type="OrthoDB" id="8457242at2"/>
<name>A0A1G6YQA1_9SPHI</name>
<keyword evidence="2" id="KW-0732">Signal</keyword>
<dbReference type="STRING" id="1391627.SAMN05216464_10334"/>
<protein>
    <recommendedName>
        <fullName evidence="5">Collagen triple helix repeat-containing protein</fullName>
    </recommendedName>
</protein>
<organism evidence="3 4">
    <name type="scientific">Mucilaginibacter pineti</name>
    <dbReference type="NCBI Taxonomy" id="1391627"/>
    <lineage>
        <taxon>Bacteria</taxon>
        <taxon>Pseudomonadati</taxon>
        <taxon>Bacteroidota</taxon>
        <taxon>Sphingobacteriia</taxon>
        <taxon>Sphingobacteriales</taxon>
        <taxon>Sphingobacteriaceae</taxon>
        <taxon>Mucilaginibacter</taxon>
    </lineage>
</organism>
<evidence type="ECO:0000313" key="4">
    <source>
        <dbReference type="Proteomes" id="UP000199072"/>
    </source>
</evidence>
<gene>
    <name evidence="3" type="ORF">SAMN05216464_10334</name>
</gene>
<evidence type="ECO:0000313" key="3">
    <source>
        <dbReference type="EMBL" id="SDD91726.1"/>
    </source>
</evidence>
<dbReference type="EMBL" id="FNAI01000003">
    <property type="protein sequence ID" value="SDD91726.1"/>
    <property type="molecule type" value="Genomic_DNA"/>
</dbReference>
<dbReference type="RefSeq" id="WP_091147635.1">
    <property type="nucleotide sequence ID" value="NZ_FNAI01000003.1"/>
</dbReference>
<proteinExistence type="predicted"/>
<dbReference type="Proteomes" id="UP000199072">
    <property type="component" value="Unassembled WGS sequence"/>
</dbReference>
<feature type="region of interest" description="Disordered" evidence="1">
    <location>
        <begin position="29"/>
        <end position="48"/>
    </location>
</feature>
<keyword evidence="4" id="KW-1185">Reference proteome</keyword>
<evidence type="ECO:0000256" key="1">
    <source>
        <dbReference type="SAM" id="MobiDB-lite"/>
    </source>
</evidence>
<feature type="signal peptide" evidence="2">
    <location>
        <begin position="1"/>
        <end position="24"/>
    </location>
</feature>
<sequence>MKKLNALPVFFALLILCLASCKKGDDGATGPAGSTGATGAQGVVGPAGPKGADGKDGSVIYSGNTLPAATTGVVGDFYLNVATGLLYGPKTGEGWGAGFSLKGPAGATGATGATGAAGANGNTTLSGSGAPSASLGNVGDFYLDKTSYFLYGPKTGTGWGPAVNLRGPAGPAGTANVIYSDWIKPDVYTKTTIFGTIHFSYTITAAKITQDILDKGTVIVYGKLNGYNPVIWPTDNVAALPIVITYMSGTNSNIDTWSGIASLGAIQIDLTSSLNAYSSISNAHSFRYVIIPGGVHTTAVAKQLNINDYESVRKYYHITD</sequence>
<accession>A0A1G6YQA1</accession>
<dbReference type="AlphaFoldDB" id="A0A1G6YQA1"/>
<evidence type="ECO:0008006" key="5">
    <source>
        <dbReference type="Google" id="ProtNLM"/>
    </source>
</evidence>
<evidence type="ECO:0000256" key="2">
    <source>
        <dbReference type="SAM" id="SignalP"/>
    </source>
</evidence>
<reference evidence="3 4" key="1">
    <citation type="submission" date="2016-10" db="EMBL/GenBank/DDBJ databases">
        <authorList>
            <person name="de Groot N.N."/>
        </authorList>
    </citation>
    <scope>NUCLEOTIDE SEQUENCE [LARGE SCALE GENOMIC DNA]</scope>
    <source>
        <strain evidence="3 4">47C3B</strain>
    </source>
</reference>